<proteinExistence type="inferred from homology"/>
<evidence type="ECO:0000256" key="4">
    <source>
        <dbReference type="ARBA" id="ARBA00023010"/>
    </source>
</evidence>
<comment type="subcellular location">
    <subcellularLocation>
        <location evidence="6">Cytoplasm</location>
    </subcellularLocation>
</comment>
<dbReference type="GO" id="GO:0006457">
    <property type="term" value="P:protein folding"/>
    <property type="evidence" value="ECO:0007669"/>
    <property type="project" value="UniProtKB-UniRule"/>
</dbReference>
<dbReference type="KEGG" id="bne:DA69_12330"/>
<dbReference type="EMBL" id="CP015614">
    <property type="protein sequence ID" value="ANF55454.1"/>
    <property type="molecule type" value="Genomic_DNA"/>
</dbReference>
<reference evidence="8 9" key="1">
    <citation type="journal article" date="2014" name="Genome Announc.">
        <title>Genome Sequence of a Promising Hydrogen-Producing Facultative Anaerobic Bacterium, Brevundimonas naejangsanensis Strain B1.</title>
        <authorList>
            <person name="Su H."/>
            <person name="Zhang T."/>
            <person name="Bao M."/>
            <person name="Jiang Y."/>
            <person name="Wang Y."/>
            <person name="Tan T."/>
        </authorList>
    </citation>
    <scope>NUCLEOTIDE SEQUENCE [LARGE SCALE GENOMIC DNA]</scope>
    <source>
        <strain evidence="8 9">B1</strain>
    </source>
</reference>
<evidence type="ECO:0000256" key="7">
    <source>
        <dbReference type="SAM" id="MobiDB-lite"/>
    </source>
</evidence>
<keyword evidence="9" id="KW-1185">Reference proteome</keyword>
<dbReference type="InterPro" id="IPR035958">
    <property type="entry name" value="SecB-like_sf"/>
</dbReference>
<dbReference type="NCBIfam" id="NF004392">
    <property type="entry name" value="PRK05751.1-3"/>
    <property type="match status" value="1"/>
</dbReference>
<dbReference type="OrthoDB" id="9795145at2"/>
<dbReference type="RefSeq" id="WP_025976419.1">
    <property type="nucleotide sequence ID" value="NZ_CP015614.1"/>
</dbReference>
<keyword evidence="6" id="KW-0963">Cytoplasm</keyword>
<evidence type="ECO:0000313" key="9">
    <source>
        <dbReference type="Proteomes" id="UP000077603"/>
    </source>
</evidence>
<gene>
    <name evidence="6" type="primary">secB</name>
    <name evidence="8" type="ORF">DA69_12330</name>
</gene>
<evidence type="ECO:0000256" key="1">
    <source>
        <dbReference type="ARBA" id="ARBA00009990"/>
    </source>
</evidence>
<evidence type="ECO:0000256" key="3">
    <source>
        <dbReference type="ARBA" id="ARBA00022927"/>
    </source>
</evidence>
<dbReference type="InterPro" id="IPR003708">
    <property type="entry name" value="SecB"/>
</dbReference>
<comment type="similarity">
    <text evidence="1 6">Belongs to the SecB family.</text>
</comment>
<feature type="region of interest" description="Disordered" evidence="7">
    <location>
        <begin position="1"/>
        <end position="29"/>
    </location>
</feature>
<evidence type="ECO:0000313" key="8">
    <source>
        <dbReference type="EMBL" id="ANF55454.1"/>
    </source>
</evidence>
<protein>
    <recommendedName>
        <fullName evidence="6">Protein-export protein SecB</fullName>
    </recommendedName>
</protein>
<dbReference type="Proteomes" id="UP000077603">
    <property type="component" value="Chromosome"/>
</dbReference>
<dbReference type="SUPFAM" id="SSF54611">
    <property type="entry name" value="SecB-like"/>
    <property type="match status" value="1"/>
</dbReference>
<dbReference type="HAMAP" id="MF_00821">
    <property type="entry name" value="SecB"/>
    <property type="match status" value="1"/>
</dbReference>
<evidence type="ECO:0000256" key="6">
    <source>
        <dbReference type="HAMAP-Rule" id="MF_00821"/>
    </source>
</evidence>
<comment type="function">
    <text evidence="6">One of the proteins required for the normal export of preproteins out of the cell cytoplasm. It is a molecular chaperone that binds to a subset of precursor proteins, maintaining them in a translocation-competent state. It also specifically binds to its receptor SecA.</text>
</comment>
<evidence type="ECO:0000256" key="5">
    <source>
        <dbReference type="ARBA" id="ARBA00023186"/>
    </source>
</evidence>
<evidence type="ECO:0000256" key="2">
    <source>
        <dbReference type="ARBA" id="ARBA00022448"/>
    </source>
</evidence>
<keyword evidence="3 6" id="KW-0653">Protein transport</keyword>
<dbReference type="STRING" id="588932.DA69_12330"/>
<keyword evidence="4 6" id="KW-0811">Translocation</keyword>
<dbReference type="PANTHER" id="PTHR36918:SF1">
    <property type="entry name" value="PROTEIN-EXPORT PROTEIN SECB"/>
    <property type="match status" value="1"/>
</dbReference>
<feature type="compositionally biased region" description="Low complexity" evidence="7">
    <location>
        <begin position="12"/>
        <end position="29"/>
    </location>
</feature>
<sequence length="175" mass="18956">MTDATPPADANGQTPDQAQPQDGQPQGPGFRILAQYVRDLSFENPKAPDSLRIDGKPAIDMGVEMNAQGRPDGLFEVDLKLSIKATADDKSPVFHVELLYGGLFALQGVQPQDIEPLLLIECPRYLFPFARQIIAQATADGGFYPPFMVDPIDFAAIYIARQQQIASAPAETGQA</sequence>
<dbReference type="AlphaFoldDB" id="A0A172Y8B7"/>
<keyword evidence="2 6" id="KW-0813">Transport</keyword>
<name>A0A172Y8B7_9CAUL</name>
<dbReference type="NCBIfam" id="TIGR00809">
    <property type="entry name" value="secB"/>
    <property type="match status" value="1"/>
</dbReference>
<comment type="subunit">
    <text evidence="6">Homotetramer, a dimer of dimers. One homotetramer interacts with 1 SecA dimer.</text>
</comment>
<organism evidence="8 9">
    <name type="scientific">Brevundimonas naejangsanensis</name>
    <dbReference type="NCBI Taxonomy" id="588932"/>
    <lineage>
        <taxon>Bacteria</taxon>
        <taxon>Pseudomonadati</taxon>
        <taxon>Pseudomonadota</taxon>
        <taxon>Alphaproteobacteria</taxon>
        <taxon>Caulobacterales</taxon>
        <taxon>Caulobacteraceae</taxon>
        <taxon>Brevundimonas</taxon>
    </lineage>
</organism>
<dbReference type="GO" id="GO:0005737">
    <property type="term" value="C:cytoplasm"/>
    <property type="evidence" value="ECO:0007669"/>
    <property type="project" value="UniProtKB-SubCell"/>
</dbReference>
<dbReference type="Gene3D" id="3.10.420.10">
    <property type="entry name" value="SecB-like"/>
    <property type="match status" value="1"/>
</dbReference>
<dbReference type="eggNOG" id="COG1952">
    <property type="taxonomic scope" value="Bacteria"/>
</dbReference>
<dbReference type="PANTHER" id="PTHR36918">
    <property type="match status" value="1"/>
</dbReference>
<dbReference type="GO" id="GO:0015031">
    <property type="term" value="P:protein transport"/>
    <property type="evidence" value="ECO:0007669"/>
    <property type="project" value="UniProtKB-UniRule"/>
</dbReference>
<dbReference type="GO" id="GO:0051262">
    <property type="term" value="P:protein tetramerization"/>
    <property type="evidence" value="ECO:0007669"/>
    <property type="project" value="InterPro"/>
</dbReference>
<dbReference type="Pfam" id="PF02556">
    <property type="entry name" value="SecB"/>
    <property type="match status" value="1"/>
</dbReference>
<accession>A0A172Y8B7</accession>
<dbReference type="GO" id="GO:0051082">
    <property type="term" value="F:unfolded protein binding"/>
    <property type="evidence" value="ECO:0007669"/>
    <property type="project" value="InterPro"/>
</dbReference>
<keyword evidence="5 6" id="KW-0143">Chaperone</keyword>
<dbReference type="PRINTS" id="PR01594">
    <property type="entry name" value="SECBCHAPRONE"/>
</dbReference>